<dbReference type="Proteomes" id="UP000824469">
    <property type="component" value="Unassembled WGS sequence"/>
</dbReference>
<keyword evidence="1" id="KW-0472">Membrane</keyword>
<feature type="transmembrane region" description="Helical" evidence="1">
    <location>
        <begin position="48"/>
        <end position="69"/>
    </location>
</feature>
<feature type="transmembrane region" description="Helical" evidence="1">
    <location>
        <begin position="81"/>
        <end position="104"/>
    </location>
</feature>
<evidence type="ECO:0008006" key="4">
    <source>
        <dbReference type="Google" id="ProtNLM"/>
    </source>
</evidence>
<dbReference type="AlphaFoldDB" id="A0AA38LPJ0"/>
<gene>
    <name evidence="2" type="ORF">KI387_003749</name>
</gene>
<evidence type="ECO:0000256" key="1">
    <source>
        <dbReference type="SAM" id="Phobius"/>
    </source>
</evidence>
<organism evidence="2 3">
    <name type="scientific">Taxus chinensis</name>
    <name type="common">Chinese yew</name>
    <name type="synonym">Taxus wallichiana var. chinensis</name>
    <dbReference type="NCBI Taxonomy" id="29808"/>
    <lineage>
        <taxon>Eukaryota</taxon>
        <taxon>Viridiplantae</taxon>
        <taxon>Streptophyta</taxon>
        <taxon>Embryophyta</taxon>
        <taxon>Tracheophyta</taxon>
        <taxon>Spermatophyta</taxon>
        <taxon>Pinopsida</taxon>
        <taxon>Pinidae</taxon>
        <taxon>Conifers II</taxon>
        <taxon>Cupressales</taxon>
        <taxon>Taxaceae</taxon>
        <taxon>Taxus</taxon>
    </lineage>
</organism>
<feature type="transmembrane region" description="Helical" evidence="1">
    <location>
        <begin position="12"/>
        <end position="36"/>
    </location>
</feature>
<keyword evidence="1" id="KW-0812">Transmembrane</keyword>
<keyword evidence="1" id="KW-1133">Transmembrane helix</keyword>
<reference evidence="2 3" key="1">
    <citation type="journal article" date="2021" name="Nat. Plants">
        <title>The Taxus genome provides insights into paclitaxel biosynthesis.</title>
        <authorList>
            <person name="Xiong X."/>
            <person name="Gou J."/>
            <person name="Liao Q."/>
            <person name="Li Y."/>
            <person name="Zhou Q."/>
            <person name="Bi G."/>
            <person name="Li C."/>
            <person name="Du R."/>
            <person name="Wang X."/>
            <person name="Sun T."/>
            <person name="Guo L."/>
            <person name="Liang H."/>
            <person name="Lu P."/>
            <person name="Wu Y."/>
            <person name="Zhang Z."/>
            <person name="Ro D.K."/>
            <person name="Shang Y."/>
            <person name="Huang S."/>
            <person name="Yan J."/>
        </authorList>
    </citation>
    <scope>NUCLEOTIDE SEQUENCE [LARGE SCALE GENOMIC DNA]</scope>
    <source>
        <strain evidence="2">Ta-2019</strain>
    </source>
</reference>
<feature type="non-terminal residue" evidence="2">
    <location>
        <position position="1"/>
    </location>
</feature>
<comment type="caution">
    <text evidence="2">The sequence shown here is derived from an EMBL/GenBank/DDBJ whole genome shotgun (WGS) entry which is preliminary data.</text>
</comment>
<evidence type="ECO:0000313" key="3">
    <source>
        <dbReference type="Proteomes" id="UP000824469"/>
    </source>
</evidence>
<protein>
    <recommendedName>
        <fullName evidence="4">WAT1-related protein</fullName>
    </recommendedName>
</protein>
<dbReference type="EMBL" id="JAHRHJ020000001">
    <property type="protein sequence ID" value="KAH9331641.1"/>
    <property type="molecule type" value="Genomic_DNA"/>
</dbReference>
<accession>A0AA38LPJ0</accession>
<evidence type="ECO:0000313" key="2">
    <source>
        <dbReference type="EMBL" id="KAH9331641.1"/>
    </source>
</evidence>
<name>A0AA38LPJ0_TAXCH</name>
<keyword evidence="3" id="KW-1185">Reference proteome</keyword>
<proteinExistence type="predicted"/>
<sequence length="131" mass="13874">MHSAKGSRVSAVGLEDLAIFCSLVGAQIAYAVIGVLTGNELAKGTNPLVFVAYSNGFAALVLSPFAFFLEKKKRSKVSLSLLVQLLLLSLGGVCGFQALLLMGLKGNVSFLLFRNAKPGACNYFRHGMDFG</sequence>